<dbReference type="Pfam" id="PF02738">
    <property type="entry name" value="MoCoBD_1"/>
    <property type="match status" value="1"/>
</dbReference>
<sequence length="774" mass="81355">MKRRTLIVSGLGAAGALVVGMCAAPPRSRLGRPNTLPTLDGQVGLNAWLKIAADGHVLLASPRSEMGQGAHTGLAQLVAEELDVPLARIELTEAGHDTIYGNVAASIGNLPFGPRDEGRLNVRLATWFGAKLGRELGLNVTGGSTSLPDAWEPLRLAAATARAQLLAAAAEQQGVKVEQLSIQAGHIRHGTQDLGHFGSFAASAAGRRVGSVSLKPRSEWRVIGQATPRVDLAGKVNGQARFGMDVREPGQLYAAVQHCPWLGGAMGPAQVDAVRALPGVVRVVAVPPMAGSQPAYAVVARTTWHALRAARALQVAWQPPANGGVDSAAITRELARQAQEAHASQGGFAFAEAGDAKAALATSGKRIQAVYTAPYLAHATLEPQTCTAQVRDGQVTVWAPTQLPSHARAAAARAAGVKPEAVTVHVTYLGGGFGRRLDVDFVAQATRVAAECGGAPVQLVWSREEDTTHDFYRPASAAVMEAGLDANGRPTALAITHAEDALYARWLERIEPERAGALELINRTAFLDSRLLAALRHPQDAPDKAASEGLFTHPYAFAAQRLAHVATRSGVPIGPWRAVGHSQHAFFIESFIDELAHAAQADPVAFRLSLLGGLPRHAAVLRRAAEAAGWGQPLPAGRARGVALHESVGSIVAQVAEVEKGETGPRVRRVVCAIDCGTVINPGQVARQMESAVIFGLTAALYGRIDIRAGRVQQQNFPDYPLLTLADTPVIDTYFIDSEAPPGGVGEAGLPPIAPAVGNAWFALTGERKRELPL</sequence>
<dbReference type="InterPro" id="IPR008274">
    <property type="entry name" value="AldOxase/xan_DH_MoCoBD1"/>
</dbReference>
<gene>
    <name evidence="2" type="ORF">ABDJ85_18860</name>
</gene>
<dbReference type="SUPFAM" id="SSF56003">
    <property type="entry name" value="Molybdenum cofactor-binding domain"/>
    <property type="match status" value="2"/>
</dbReference>
<dbReference type="Pfam" id="PF20256">
    <property type="entry name" value="MoCoBD_2"/>
    <property type="match status" value="2"/>
</dbReference>
<dbReference type="InterPro" id="IPR046867">
    <property type="entry name" value="AldOxase/xan_DH_MoCoBD2"/>
</dbReference>
<dbReference type="RefSeq" id="WP_347706355.1">
    <property type="nucleotide sequence ID" value="NZ_JBDPZD010000008.1"/>
</dbReference>
<name>A0ABV0G733_9BURK</name>
<dbReference type="InterPro" id="IPR052516">
    <property type="entry name" value="N-heterocyclic_Hydroxylase"/>
</dbReference>
<accession>A0ABV0G733</accession>
<evidence type="ECO:0000259" key="1">
    <source>
        <dbReference type="SMART" id="SM01008"/>
    </source>
</evidence>
<dbReference type="InterPro" id="IPR036856">
    <property type="entry name" value="Ald_Oxase/Xan_DH_a/b_sf"/>
</dbReference>
<protein>
    <submittedName>
        <fullName evidence="2">Molybdopterin cofactor-binding domain-containing protein</fullName>
    </submittedName>
</protein>
<dbReference type="Gene3D" id="3.90.1170.50">
    <property type="entry name" value="Aldehyde oxidase/xanthine dehydrogenase, a/b hammerhead"/>
    <property type="match status" value="1"/>
</dbReference>
<keyword evidence="3" id="KW-1185">Reference proteome</keyword>
<organism evidence="2 3">
    <name type="scientific">Roseateles paludis</name>
    <dbReference type="NCBI Taxonomy" id="3145238"/>
    <lineage>
        <taxon>Bacteria</taxon>
        <taxon>Pseudomonadati</taxon>
        <taxon>Pseudomonadota</taxon>
        <taxon>Betaproteobacteria</taxon>
        <taxon>Burkholderiales</taxon>
        <taxon>Sphaerotilaceae</taxon>
        <taxon>Roseateles</taxon>
    </lineage>
</organism>
<feature type="domain" description="Aldehyde oxidase/xanthine dehydrogenase a/b hammerhead" evidence="1">
    <location>
        <begin position="237"/>
        <end position="321"/>
    </location>
</feature>
<dbReference type="SUPFAM" id="SSF54665">
    <property type="entry name" value="CO dehydrogenase molybdoprotein N-domain-like"/>
    <property type="match status" value="1"/>
</dbReference>
<comment type="caution">
    <text evidence="2">The sequence shown here is derived from an EMBL/GenBank/DDBJ whole genome shotgun (WGS) entry which is preliminary data.</text>
</comment>
<dbReference type="Gene3D" id="3.30.365.10">
    <property type="entry name" value="Aldehyde oxidase/xanthine dehydrogenase, molybdopterin binding domain"/>
    <property type="match status" value="4"/>
</dbReference>
<dbReference type="InterPro" id="IPR012368">
    <property type="entry name" value="OxRdtase_Mopterin-bd_su_IorB"/>
</dbReference>
<proteinExistence type="predicted"/>
<reference evidence="2 3" key="1">
    <citation type="submission" date="2024-05" db="EMBL/GenBank/DDBJ databases">
        <title>Roseateles sp. DJS-2-20 16S ribosomal RNA gene Genome sequencing and assembly.</title>
        <authorList>
            <person name="Woo H."/>
        </authorList>
    </citation>
    <scope>NUCLEOTIDE SEQUENCE [LARGE SCALE GENOMIC DNA]</scope>
    <source>
        <strain evidence="2 3">DJS-2-20</strain>
    </source>
</reference>
<dbReference type="InterPro" id="IPR037165">
    <property type="entry name" value="AldOxase/xan_DH_Mopterin-bd_sf"/>
</dbReference>
<dbReference type="SMART" id="SM01008">
    <property type="entry name" value="Ald_Xan_dh_C"/>
    <property type="match status" value="1"/>
</dbReference>
<dbReference type="PANTHER" id="PTHR47495">
    <property type="entry name" value="ALDEHYDE DEHYDROGENASE"/>
    <property type="match status" value="1"/>
</dbReference>
<dbReference type="EMBL" id="JBDPZD010000008">
    <property type="protein sequence ID" value="MEO3693538.1"/>
    <property type="molecule type" value="Genomic_DNA"/>
</dbReference>
<dbReference type="PIRSF" id="PIRSF036389">
    <property type="entry name" value="IOR_B"/>
    <property type="match status" value="1"/>
</dbReference>
<dbReference type="PANTHER" id="PTHR47495:SF2">
    <property type="entry name" value="ALDEHYDE DEHYDROGENASE"/>
    <property type="match status" value="1"/>
</dbReference>
<evidence type="ECO:0000313" key="2">
    <source>
        <dbReference type="EMBL" id="MEO3693538.1"/>
    </source>
</evidence>
<evidence type="ECO:0000313" key="3">
    <source>
        <dbReference type="Proteomes" id="UP001495147"/>
    </source>
</evidence>
<dbReference type="InterPro" id="IPR000674">
    <property type="entry name" value="Ald_Oxase/Xan_DH_a/b"/>
</dbReference>
<dbReference type="Proteomes" id="UP001495147">
    <property type="component" value="Unassembled WGS sequence"/>
</dbReference>